<dbReference type="PANTHER" id="PTHR21382">
    <property type="entry name" value="NADH-UBIQUINONE OXIDOREDUCTASE SUBUNIT"/>
    <property type="match status" value="1"/>
</dbReference>
<comment type="subcellular location">
    <subcellularLocation>
        <location evidence="1">Mitochondrion inner membrane</location>
        <topology evidence="1">Multi-pass membrane protein</topology>
    </subcellularLocation>
</comment>
<evidence type="ECO:0000313" key="8">
    <source>
        <dbReference type="EMBL" id="CDR46584.1"/>
    </source>
</evidence>
<dbReference type="EMBL" id="LK052909">
    <property type="protein sequence ID" value="CDR46584.1"/>
    <property type="molecule type" value="Genomic_DNA"/>
</dbReference>
<name>A0A061BB81_CYBFA</name>
<dbReference type="PhylomeDB" id="A0A061BB81"/>
<dbReference type="GO" id="GO:0006120">
    <property type="term" value="P:mitochondrial electron transport, NADH to ubiquinone"/>
    <property type="evidence" value="ECO:0007669"/>
    <property type="project" value="InterPro"/>
</dbReference>
<dbReference type="GO" id="GO:0045271">
    <property type="term" value="C:respiratory chain complex I"/>
    <property type="evidence" value="ECO:0007669"/>
    <property type="project" value="InterPro"/>
</dbReference>
<dbReference type="OrthoDB" id="3977206at2759"/>
<gene>
    <name evidence="8" type="ORF">CYFA0S_24e00518g</name>
</gene>
<evidence type="ECO:0000256" key="2">
    <source>
        <dbReference type="ARBA" id="ARBA00022692"/>
    </source>
</evidence>
<keyword evidence="3" id="KW-0999">Mitochondrion inner membrane</keyword>
<proteinExistence type="predicted"/>
<keyword evidence="2 7" id="KW-0812">Transmembrane</keyword>
<dbReference type="InterPro" id="IPR039205">
    <property type="entry name" value="NDUFA11"/>
</dbReference>
<evidence type="ECO:0000256" key="7">
    <source>
        <dbReference type="SAM" id="Phobius"/>
    </source>
</evidence>
<organism evidence="8">
    <name type="scientific">Cyberlindnera fabianii</name>
    <name type="common">Yeast</name>
    <name type="synonym">Hansenula fabianii</name>
    <dbReference type="NCBI Taxonomy" id="36022"/>
    <lineage>
        <taxon>Eukaryota</taxon>
        <taxon>Fungi</taxon>
        <taxon>Dikarya</taxon>
        <taxon>Ascomycota</taxon>
        <taxon>Saccharomycotina</taxon>
        <taxon>Saccharomycetes</taxon>
        <taxon>Phaffomycetales</taxon>
        <taxon>Phaffomycetaceae</taxon>
        <taxon>Cyberlindnera</taxon>
    </lineage>
</organism>
<evidence type="ECO:0000256" key="1">
    <source>
        <dbReference type="ARBA" id="ARBA00004448"/>
    </source>
</evidence>
<evidence type="ECO:0000256" key="4">
    <source>
        <dbReference type="ARBA" id="ARBA00022989"/>
    </source>
</evidence>
<keyword evidence="4 7" id="KW-1133">Transmembrane helix</keyword>
<keyword evidence="6 7" id="KW-0472">Membrane</keyword>
<dbReference type="AlphaFoldDB" id="A0A061BB81"/>
<dbReference type="GO" id="GO:0005743">
    <property type="term" value="C:mitochondrial inner membrane"/>
    <property type="evidence" value="ECO:0007669"/>
    <property type="project" value="UniProtKB-SubCell"/>
</dbReference>
<evidence type="ECO:0000256" key="5">
    <source>
        <dbReference type="ARBA" id="ARBA00023128"/>
    </source>
</evidence>
<accession>A0A061BB81</accession>
<reference evidence="8" key="1">
    <citation type="journal article" date="2014" name="Genome Announc.">
        <title>Genome sequence of the yeast Cyberlindnera fabianii (Hansenula fabianii).</title>
        <authorList>
            <person name="Freel K.C."/>
            <person name="Sarilar V."/>
            <person name="Neuveglise C."/>
            <person name="Devillers H."/>
            <person name="Friedrich A."/>
            <person name="Schacherer J."/>
        </authorList>
    </citation>
    <scope>NUCLEOTIDE SEQUENCE</scope>
    <source>
        <strain evidence="8">YJS4271</strain>
    </source>
</reference>
<feature type="transmembrane region" description="Helical" evidence="7">
    <location>
        <begin position="134"/>
        <end position="155"/>
    </location>
</feature>
<protein>
    <submittedName>
        <fullName evidence="8">CYFA0S24e00518g1_1</fullName>
    </submittedName>
</protein>
<evidence type="ECO:0000256" key="3">
    <source>
        <dbReference type="ARBA" id="ARBA00022792"/>
    </source>
</evidence>
<keyword evidence="5" id="KW-0496">Mitochondrion</keyword>
<evidence type="ECO:0000256" key="6">
    <source>
        <dbReference type="ARBA" id="ARBA00023136"/>
    </source>
</evidence>
<dbReference type="PANTHER" id="PTHR21382:SF1">
    <property type="entry name" value="NADH DEHYDROGENASE [UBIQUINONE] 1 ALPHA SUBCOMPLEX SUBUNIT 11"/>
    <property type="match status" value="1"/>
</dbReference>
<sequence length="207" mass="22712">MAESTKNIDIESEGLPKKAYVSYPHPRPYVEEYKPINTWNSTKSAFYYSSVIGLLTAATRNSISKDKIGPLSIITRSGKLWATIVLTATGYKFASCSLANLREKKDTLNEFYSGAIAGGLASIFYKNMIKSVGFSFVGGCIAATVFWSGTMVGNAQKSSHTLRGKGPDNHFKARASSDVERQGFWDVARRRPLSQTLEELGEGVFKS</sequence>